<keyword evidence="4" id="KW-0732">Signal</keyword>
<dbReference type="Pfam" id="PF13181">
    <property type="entry name" value="TPR_8"/>
    <property type="match status" value="1"/>
</dbReference>
<evidence type="ECO:0000256" key="3">
    <source>
        <dbReference type="PROSITE-ProRule" id="PRU00339"/>
    </source>
</evidence>
<proteinExistence type="predicted"/>
<dbReference type="PROSITE" id="PS50005">
    <property type="entry name" value="TPR"/>
    <property type="match status" value="1"/>
</dbReference>
<sequence length="394" mass="45403">MCRSYIKYGFCLLLFLAFLLVVSAPVFGACQQQGSLRVVRLLQQVDQELSANQLVAAQQRLELFKQQYPDDPHYLIDYHLGNLYGQTGQLDKALSAYDAALSHCDQEPSLWQNRGKIAWDLKQYSIAADSLFQAYELAQNKDPSLLFHTAMARSYADQKEGAVKLLETLLGDQAEAVEDIWLETYTNLCIETKQIDRALQRLNGWRPELENRKLFWRLLTILQVQQHDYEKGATSLQVLAAFEPLNKDDKRLLADLLLQIDIPLEAAEQYEELLADNPQEQDLHNRVITSYRRGLQPQKALVAIERALALNRSEALLQQRGEILFEQRQYEQAFRAFEELVQLDANKGVAYLYQGYCALRIDDLMLARKVLTKASAFKRERKEAQRLLAWMDRG</sequence>
<dbReference type="Gene3D" id="1.25.40.10">
    <property type="entry name" value="Tetratricopeptide repeat domain"/>
    <property type="match status" value="3"/>
</dbReference>
<dbReference type="PANTHER" id="PTHR44858">
    <property type="entry name" value="TETRATRICOPEPTIDE REPEAT PROTEIN 6"/>
    <property type="match status" value="1"/>
</dbReference>
<dbReference type="AlphaFoldDB" id="A0A1H3VT38"/>
<gene>
    <name evidence="5" type="ORF">SAMN05660420_00267</name>
</gene>
<organism evidence="5 6">
    <name type="scientific">Desulfuromusa kysingii</name>
    <dbReference type="NCBI Taxonomy" id="37625"/>
    <lineage>
        <taxon>Bacteria</taxon>
        <taxon>Pseudomonadati</taxon>
        <taxon>Thermodesulfobacteriota</taxon>
        <taxon>Desulfuromonadia</taxon>
        <taxon>Desulfuromonadales</taxon>
        <taxon>Geopsychrobacteraceae</taxon>
        <taxon>Desulfuromusa</taxon>
    </lineage>
</organism>
<evidence type="ECO:0000256" key="1">
    <source>
        <dbReference type="ARBA" id="ARBA00022737"/>
    </source>
</evidence>
<evidence type="ECO:0000313" key="6">
    <source>
        <dbReference type="Proteomes" id="UP000199409"/>
    </source>
</evidence>
<keyword evidence="6" id="KW-1185">Reference proteome</keyword>
<dbReference type="EMBL" id="FNQN01000001">
    <property type="protein sequence ID" value="SDZ77936.1"/>
    <property type="molecule type" value="Genomic_DNA"/>
</dbReference>
<dbReference type="PANTHER" id="PTHR44858:SF1">
    <property type="entry name" value="UDP-N-ACETYLGLUCOSAMINE--PEPTIDE N-ACETYLGLUCOSAMINYLTRANSFERASE SPINDLY-RELATED"/>
    <property type="match status" value="1"/>
</dbReference>
<dbReference type="RefSeq" id="WP_092344133.1">
    <property type="nucleotide sequence ID" value="NZ_FNQN01000001.1"/>
</dbReference>
<evidence type="ECO:0000256" key="4">
    <source>
        <dbReference type="SAM" id="SignalP"/>
    </source>
</evidence>
<name>A0A1H3VT38_9BACT</name>
<protein>
    <submittedName>
        <fullName evidence="5">Tetratricopeptide repeat-containing protein</fullName>
    </submittedName>
</protein>
<feature type="signal peptide" evidence="4">
    <location>
        <begin position="1"/>
        <end position="28"/>
    </location>
</feature>
<dbReference type="OrthoDB" id="5513119at2"/>
<dbReference type="SUPFAM" id="SSF48452">
    <property type="entry name" value="TPR-like"/>
    <property type="match status" value="2"/>
</dbReference>
<dbReference type="SMART" id="SM00028">
    <property type="entry name" value="TPR"/>
    <property type="match status" value="4"/>
</dbReference>
<keyword evidence="2 3" id="KW-0802">TPR repeat</keyword>
<feature type="repeat" description="TPR" evidence="3">
    <location>
        <begin position="314"/>
        <end position="347"/>
    </location>
</feature>
<dbReference type="PROSITE" id="PS51257">
    <property type="entry name" value="PROKAR_LIPOPROTEIN"/>
    <property type="match status" value="1"/>
</dbReference>
<dbReference type="InterPro" id="IPR019734">
    <property type="entry name" value="TPR_rpt"/>
</dbReference>
<dbReference type="Pfam" id="PF13432">
    <property type="entry name" value="TPR_16"/>
    <property type="match status" value="1"/>
</dbReference>
<keyword evidence="1" id="KW-0677">Repeat</keyword>
<feature type="chain" id="PRO_5011759620" evidence="4">
    <location>
        <begin position="29"/>
        <end position="394"/>
    </location>
</feature>
<dbReference type="InterPro" id="IPR011990">
    <property type="entry name" value="TPR-like_helical_dom_sf"/>
</dbReference>
<accession>A0A1H3VT38</accession>
<dbReference type="STRING" id="37625.SAMN05660420_00267"/>
<reference evidence="5 6" key="1">
    <citation type="submission" date="2016-10" db="EMBL/GenBank/DDBJ databases">
        <authorList>
            <person name="de Groot N.N."/>
        </authorList>
    </citation>
    <scope>NUCLEOTIDE SEQUENCE [LARGE SCALE GENOMIC DNA]</scope>
    <source>
        <strain evidence="5 6">DSM 7343</strain>
    </source>
</reference>
<evidence type="ECO:0000313" key="5">
    <source>
        <dbReference type="EMBL" id="SDZ77936.1"/>
    </source>
</evidence>
<dbReference type="Proteomes" id="UP000199409">
    <property type="component" value="Unassembled WGS sequence"/>
</dbReference>
<evidence type="ECO:0000256" key="2">
    <source>
        <dbReference type="ARBA" id="ARBA00022803"/>
    </source>
</evidence>
<dbReference type="InterPro" id="IPR050498">
    <property type="entry name" value="Ycf3"/>
</dbReference>